<dbReference type="GO" id="GO:0009881">
    <property type="term" value="F:photoreceptor activity"/>
    <property type="evidence" value="ECO:0007669"/>
    <property type="project" value="UniProtKB-KW"/>
</dbReference>
<dbReference type="PROSITE" id="PS00950">
    <property type="entry name" value="BACTERIAL_OPSIN_1"/>
    <property type="match status" value="1"/>
</dbReference>
<comment type="similarity">
    <text evidence="2">Belongs to the archaeal/bacterial/fungal opsin family.</text>
</comment>
<reference evidence="12" key="1">
    <citation type="journal article" date="2020" name="Nature">
        <title>Giant virus diversity and host interactions through global metagenomics.</title>
        <authorList>
            <person name="Schulz F."/>
            <person name="Roux S."/>
            <person name="Paez-Espino D."/>
            <person name="Jungbluth S."/>
            <person name="Walsh D.A."/>
            <person name="Denef V.J."/>
            <person name="McMahon K.D."/>
            <person name="Konstantinidis K.T."/>
            <person name="Eloe-Fadrosh E.A."/>
            <person name="Kyrpides N.C."/>
            <person name="Woyke T."/>
        </authorList>
    </citation>
    <scope>NUCLEOTIDE SEQUENCE</scope>
    <source>
        <strain evidence="12">GVMAG-M-3300027969-2</strain>
    </source>
</reference>
<evidence type="ECO:0000256" key="3">
    <source>
        <dbReference type="ARBA" id="ARBA00022543"/>
    </source>
</evidence>
<keyword evidence="10" id="KW-0675">Receptor</keyword>
<dbReference type="InterPro" id="IPR018229">
    <property type="entry name" value="Rhodopsin_retinal_BS"/>
</dbReference>
<dbReference type="AlphaFoldDB" id="A0A6C0LRT2"/>
<dbReference type="SMART" id="SM01021">
    <property type="entry name" value="Bac_rhodopsin"/>
    <property type="match status" value="1"/>
</dbReference>
<dbReference type="Pfam" id="PF01036">
    <property type="entry name" value="Bac_rhodopsin"/>
    <property type="match status" value="1"/>
</dbReference>
<evidence type="ECO:0000256" key="1">
    <source>
        <dbReference type="ARBA" id="ARBA00004141"/>
    </source>
</evidence>
<keyword evidence="9 11" id="KW-0472">Membrane</keyword>
<dbReference type="EMBL" id="MN740541">
    <property type="protein sequence ID" value="QHU32715.1"/>
    <property type="molecule type" value="Genomic_DNA"/>
</dbReference>
<feature type="transmembrane region" description="Helical" evidence="11">
    <location>
        <begin position="57"/>
        <end position="78"/>
    </location>
</feature>
<name>A0A6C0LRT2_9ZZZZ</name>
<dbReference type="GO" id="GO:0005216">
    <property type="term" value="F:monoatomic ion channel activity"/>
    <property type="evidence" value="ECO:0007669"/>
    <property type="project" value="InterPro"/>
</dbReference>
<evidence type="ECO:0000256" key="10">
    <source>
        <dbReference type="ARBA" id="ARBA00023170"/>
    </source>
</evidence>
<feature type="transmembrane region" description="Helical" evidence="11">
    <location>
        <begin position="188"/>
        <end position="205"/>
    </location>
</feature>
<evidence type="ECO:0000256" key="5">
    <source>
        <dbReference type="ARBA" id="ARBA00022692"/>
    </source>
</evidence>
<evidence type="ECO:0000256" key="9">
    <source>
        <dbReference type="ARBA" id="ARBA00023136"/>
    </source>
</evidence>
<keyword evidence="7 11" id="KW-1133">Transmembrane helix</keyword>
<feature type="transmembrane region" description="Helical" evidence="11">
    <location>
        <begin position="98"/>
        <end position="119"/>
    </location>
</feature>
<dbReference type="Gene3D" id="1.20.1070.10">
    <property type="entry name" value="Rhodopsin 7-helix transmembrane proteins"/>
    <property type="match status" value="1"/>
</dbReference>
<feature type="transmembrane region" description="Helical" evidence="11">
    <location>
        <begin position="25"/>
        <end position="45"/>
    </location>
</feature>
<feature type="transmembrane region" description="Helical" evidence="11">
    <location>
        <begin position="126"/>
        <end position="144"/>
    </location>
</feature>
<dbReference type="InterPro" id="IPR001425">
    <property type="entry name" value="Arc/bac/fun_rhodopsins"/>
</dbReference>
<comment type="subcellular location">
    <subcellularLocation>
        <location evidence="1">Membrane</location>
        <topology evidence="1">Multi-pass membrane protein</topology>
    </subcellularLocation>
</comment>
<proteinExistence type="inferred from homology"/>
<keyword evidence="3" id="KW-0600">Photoreceptor protein</keyword>
<accession>A0A6C0LRT2</accession>
<keyword evidence="6" id="KW-0681">Retinal protein</keyword>
<organism evidence="12">
    <name type="scientific">viral metagenome</name>
    <dbReference type="NCBI Taxonomy" id="1070528"/>
    <lineage>
        <taxon>unclassified sequences</taxon>
        <taxon>metagenomes</taxon>
        <taxon>organismal metagenomes</taxon>
    </lineage>
</organism>
<dbReference type="GO" id="GO:0007602">
    <property type="term" value="P:phototransduction"/>
    <property type="evidence" value="ECO:0007669"/>
    <property type="project" value="UniProtKB-KW"/>
</dbReference>
<evidence type="ECO:0008006" key="13">
    <source>
        <dbReference type="Google" id="ProtNLM"/>
    </source>
</evidence>
<evidence type="ECO:0000256" key="8">
    <source>
        <dbReference type="ARBA" id="ARBA00022991"/>
    </source>
</evidence>
<evidence type="ECO:0000313" key="12">
    <source>
        <dbReference type="EMBL" id="QHU32715.1"/>
    </source>
</evidence>
<feature type="transmembrane region" description="Helical" evidence="11">
    <location>
        <begin position="150"/>
        <end position="176"/>
    </location>
</feature>
<dbReference type="GO" id="GO:0016020">
    <property type="term" value="C:membrane"/>
    <property type="evidence" value="ECO:0007669"/>
    <property type="project" value="UniProtKB-SubCell"/>
</dbReference>
<keyword evidence="8" id="KW-0157">Chromophore</keyword>
<sequence>MPFDISNEQTDEKDKKVVVNHNVKFSFMLTYILLLTTATITFIEAIRTTDPIVRHIFNLETTISIVAGYFYSIFVAKIDEAEKQNKPLDWLDLTKTRYSDWVITTPMMLLALVVVLGYNSKITVKFMTMMSIIILNYFMLYVGYLGETNILTRFYAMVVGFVAFFAMFFIIFMNFVRPKYNFVNNVMFGFYLIVWSLYGVVYMFGEETKNIVMNALDCTAKCLIGLFLWVYYTGIVKW</sequence>
<evidence type="ECO:0000256" key="11">
    <source>
        <dbReference type="SAM" id="Phobius"/>
    </source>
</evidence>
<evidence type="ECO:0000256" key="2">
    <source>
        <dbReference type="ARBA" id="ARBA00008130"/>
    </source>
</evidence>
<evidence type="ECO:0000256" key="6">
    <source>
        <dbReference type="ARBA" id="ARBA00022925"/>
    </source>
</evidence>
<evidence type="ECO:0000256" key="7">
    <source>
        <dbReference type="ARBA" id="ARBA00022989"/>
    </source>
</evidence>
<dbReference type="SUPFAM" id="SSF81321">
    <property type="entry name" value="Family A G protein-coupled receptor-like"/>
    <property type="match status" value="1"/>
</dbReference>
<evidence type="ECO:0000256" key="4">
    <source>
        <dbReference type="ARBA" id="ARBA00022606"/>
    </source>
</evidence>
<keyword evidence="5 11" id="KW-0812">Transmembrane</keyword>
<feature type="transmembrane region" description="Helical" evidence="11">
    <location>
        <begin position="211"/>
        <end position="232"/>
    </location>
</feature>
<keyword evidence="4" id="KW-0716">Sensory transduction</keyword>
<protein>
    <recommendedName>
        <fullName evidence="13">Bacteriorhodopsin-like protein</fullName>
    </recommendedName>
</protein>